<dbReference type="Pfam" id="PF00697">
    <property type="entry name" value="PRAI"/>
    <property type="match status" value="1"/>
</dbReference>
<dbReference type="GO" id="GO:0000162">
    <property type="term" value="P:L-tryptophan biosynthetic process"/>
    <property type="evidence" value="ECO:0007669"/>
    <property type="project" value="UniProtKB-UniPathway"/>
</dbReference>
<dbReference type="VEuPathDB" id="FungiDB:B1J91_C04092g"/>
<dbReference type="InterPro" id="IPR044643">
    <property type="entry name" value="TrpF_fam"/>
</dbReference>
<keyword evidence="8" id="KW-0057">Aromatic amino acid biosynthesis</keyword>
<feature type="domain" description="N-(5'phosphoribosyl) anthranilate isomerase (PRAI)" evidence="10">
    <location>
        <begin position="25"/>
        <end position="213"/>
    </location>
</feature>
<comment type="catalytic activity">
    <reaction evidence="1">
        <text>N-(5-phospho-beta-D-ribosyl)anthranilate = 1-(2-carboxyphenylamino)-1-deoxy-D-ribulose 5-phosphate</text>
        <dbReference type="Rhea" id="RHEA:21540"/>
        <dbReference type="ChEBI" id="CHEBI:18277"/>
        <dbReference type="ChEBI" id="CHEBI:58613"/>
        <dbReference type="EC" id="5.3.1.24"/>
    </reaction>
</comment>
<dbReference type="EMBL" id="LLZZ01000144">
    <property type="protein sequence ID" value="KTA99512.1"/>
    <property type="molecule type" value="Genomic_DNA"/>
</dbReference>
<accession>A0A0W0CQE8</accession>
<evidence type="ECO:0000256" key="8">
    <source>
        <dbReference type="ARBA" id="ARBA00023141"/>
    </source>
</evidence>
<dbReference type="AlphaFoldDB" id="A0A0W0CQE8"/>
<dbReference type="CDD" id="cd00405">
    <property type="entry name" value="PRAI"/>
    <property type="match status" value="1"/>
</dbReference>
<gene>
    <name evidence="11" type="ORF">AO440_000445</name>
</gene>
<dbReference type="HAMAP" id="MF_00135">
    <property type="entry name" value="PRAI"/>
    <property type="match status" value="1"/>
</dbReference>
<comment type="caution">
    <text evidence="11">The sequence shown here is derived from an EMBL/GenBank/DDBJ whole genome shotgun (WGS) entry which is preliminary data.</text>
</comment>
<dbReference type="PANTHER" id="PTHR42894:SF1">
    <property type="entry name" value="N-(5'-PHOSPHORIBOSYL)ANTHRANILATE ISOMERASE"/>
    <property type="match status" value="1"/>
</dbReference>
<reference evidence="11 12" key="1">
    <citation type="submission" date="2015-10" db="EMBL/GenBank/DDBJ databases">
        <title>Draft genomes sequences of Candida glabrata isolates 1A, 1B, 2A, 2B, 3A and 3B.</title>
        <authorList>
            <person name="Haavelsrud O.E."/>
            <person name="Gaustad P."/>
        </authorList>
    </citation>
    <scope>NUCLEOTIDE SEQUENCE [LARGE SCALE GENOMIC DNA]</scope>
    <source>
        <strain evidence="11">910700640</strain>
    </source>
</reference>
<keyword evidence="9 11" id="KW-0413">Isomerase</keyword>
<comment type="similarity">
    <text evidence="3">Belongs to the TrpF family.</text>
</comment>
<dbReference type="InterPro" id="IPR013785">
    <property type="entry name" value="Aldolase_TIM"/>
</dbReference>
<proteinExistence type="inferred from homology"/>
<evidence type="ECO:0000256" key="6">
    <source>
        <dbReference type="ARBA" id="ARBA00022605"/>
    </source>
</evidence>
<evidence type="ECO:0000256" key="1">
    <source>
        <dbReference type="ARBA" id="ARBA00001164"/>
    </source>
</evidence>
<evidence type="ECO:0000313" key="12">
    <source>
        <dbReference type="Proteomes" id="UP000054886"/>
    </source>
</evidence>
<dbReference type="Gene3D" id="3.20.20.70">
    <property type="entry name" value="Aldolase class I"/>
    <property type="match status" value="1"/>
</dbReference>
<dbReference type="InterPro" id="IPR001240">
    <property type="entry name" value="PRAI_dom"/>
</dbReference>
<name>A0A0W0CQE8_CANGB</name>
<dbReference type="Proteomes" id="UP000054886">
    <property type="component" value="Unassembled WGS sequence"/>
</dbReference>
<dbReference type="GO" id="GO:0004640">
    <property type="term" value="F:phosphoribosylanthranilate isomerase activity"/>
    <property type="evidence" value="ECO:0007669"/>
    <property type="project" value="UniProtKB-EC"/>
</dbReference>
<sequence length="217" mass="23844">MSFDSLLDKNDKLVKVCGIQTVEAAETALQAGADLIGIICVPNRKRTIESAVAREISKLIHKSGTTKLVGVFRNQSVEDVHRLSEEYDLDIIQLHGDESWPEYYNVIKKPIIKRVIFPRDVDVVTQVCQRKPLVCLPLFDSEAGGTGEKLDWSSISSWASEQNNVFYILAGGLTAENVMEAVGLPGVIGVDVSGGVETDGIKDNDKIIKYVQNAKKQ</sequence>
<dbReference type="FunFam" id="3.20.20.70:FF:000199">
    <property type="entry name" value="Phosphoribosylanthranilate isomerase"/>
    <property type="match status" value="1"/>
</dbReference>
<evidence type="ECO:0000256" key="9">
    <source>
        <dbReference type="ARBA" id="ARBA00023235"/>
    </source>
</evidence>
<organism evidence="11 12">
    <name type="scientific">Candida glabrata</name>
    <name type="common">Yeast</name>
    <name type="synonym">Torulopsis glabrata</name>
    <dbReference type="NCBI Taxonomy" id="5478"/>
    <lineage>
        <taxon>Eukaryota</taxon>
        <taxon>Fungi</taxon>
        <taxon>Dikarya</taxon>
        <taxon>Ascomycota</taxon>
        <taxon>Saccharomycotina</taxon>
        <taxon>Saccharomycetes</taxon>
        <taxon>Saccharomycetales</taxon>
        <taxon>Saccharomycetaceae</taxon>
        <taxon>Nakaseomyces</taxon>
    </lineage>
</organism>
<evidence type="ECO:0000256" key="2">
    <source>
        <dbReference type="ARBA" id="ARBA00004664"/>
    </source>
</evidence>
<dbReference type="EC" id="5.3.1.24" evidence="4"/>
<dbReference type="PANTHER" id="PTHR42894">
    <property type="entry name" value="N-(5'-PHOSPHORIBOSYL)ANTHRANILATE ISOMERASE"/>
    <property type="match status" value="1"/>
</dbReference>
<evidence type="ECO:0000256" key="5">
    <source>
        <dbReference type="ARBA" id="ARBA00022272"/>
    </source>
</evidence>
<dbReference type="VEuPathDB" id="FungiDB:CAGL0C04092g"/>
<dbReference type="InterPro" id="IPR011060">
    <property type="entry name" value="RibuloseP-bd_barrel"/>
</dbReference>
<evidence type="ECO:0000256" key="3">
    <source>
        <dbReference type="ARBA" id="ARBA00007571"/>
    </source>
</evidence>
<keyword evidence="6" id="KW-0028">Amino-acid biosynthesis</keyword>
<protein>
    <recommendedName>
        <fullName evidence="5">N-(5'-phosphoribosyl)anthranilate isomerase</fullName>
        <ecNumber evidence="4">5.3.1.24</ecNumber>
    </recommendedName>
</protein>
<dbReference type="UniPathway" id="UPA00035">
    <property type="reaction ID" value="UER00042"/>
</dbReference>
<dbReference type="VEuPathDB" id="FungiDB:GVI51_C03883"/>
<evidence type="ECO:0000256" key="4">
    <source>
        <dbReference type="ARBA" id="ARBA00012572"/>
    </source>
</evidence>
<evidence type="ECO:0000259" key="10">
    <source>
        <dbReference type="Pfam" id="PF00697"/>
    </source>
</evidence>
<comment type="pathway">
    <text evidence="2">Amino-acid biosynthesis; L-tryptophan biosynthesis; L-tryptophan from chorismate: step 3/5.</text>
</comment>
<dbReference type="SUPFAM" id="SSF51366">
    <property type="entry name" value="Ribulose-phoshate binding barrel"/>
    <property type="match status" value="1"/>
</dbReference>
<evidence type="ECO:0000256" key="7">
    <source>
        <dbReference type="ARBA" id="ARBA00022822"/>
    </source>
</evidence>
<dbReference type="VEuPathDB" id="FungiDB:GWK60_C03641"/>
<keyword evidence="7" id="KW-0822">Tryptophan biosynthesis</keyword>
<evidence type="ECO:0000313" key="11">
    <source>
        <dbReference type="EMBL" id="KTA99512.1"/>
    </source>
</evidence>